<dbReference type="FunFam" id="1.10.472.80:FF:000027">
    <property type="entry name" value="GTPase activating protein (Evi5)"/>
    <property type="match status" value="1"/>
</dbReference>
<gene>
    <name evidence="5" type="ORF">BJ085DRAFT_23550</name>
</gene>
<feature type="coiled-coil region" evidence="3">
    <location>
        <begin position="293"/>
        <end position="376"/>
    </location>
</feature>
<reference evidence="6" key="1">
    <citation type="journal article" date="2018" name="Nat. Microbiol.">
        <title>Leveraging single-cell genomics to expand the fungal tree of life.</title>
        <authorList>
            <person name="Ahrendt S.R."/>
            <person name="Quandt C.A."/>
            <person name="Ciobanu D."/>
            <person name="Clum A."/>
            <person name="Salamov A."/>
            <person name="Andreopoulos B."/>
            <person name="Cheng J.F."/>
            <person name="Woyke T."/>
            <person name="Pelin A."/>
            <person name="Henrissat B."/>
            <person name="Reynolds N.K."/>
            <person name="Benny G.L."/>
            <person name="Smith M.E."/>
            <person name="James T.Y."/>
            <person name="Grigoriev I.V."/>
        </authorList>
    </citation>
    <scope>NUCLEOTIDE SEQUENCE [LARGE SCALE GENOMIC DNA]</scope>
    <source>
        <strain evidence="6">RSA 468</strain>
    </source>
</reference>
<evidence type="ECO:0000313" key="5">
    <source>
        <dbReference type="EMBL" id="RKP36050.1"/>
    </source>
</evidence>
<dbReference type="Gene3D" id="1.10.10.750">
    <property type="entry name" value="Ypt/Rab-GAP domain of gyp1p, domain 1"/>
    <property type="match status" value="1"/>
</dbReference>
<feature type="domain" description="Rab-GAP TBC" evidence="4">
    <location>
        <begin position="40"/>
        <end position="225"/>
    </location>
</feature>
<dbReference type="FunFam" id="1.10.8.270:FF:000001">
    <property type="entry name" value="TBC1 domain family member 1"/>
    <property type="match status" value="1"/>
</dbReference>
<evidence type="ECO:0000259" key="4">
    <source>
        <dbReference type="PROSITE" id="PS50086"/>
    </source>
</evidence>
<dbReference type="InterPro" id="IPR035969">
    <property type="entry name" value="Rab-GAP_TBC_sf"/>
</dbReference>
<dbReference type="Gene3D" id="1.10.472.80">
    <property type="entry name" value="Ypt/Rab-GAP domain of gyp1p, domain 3"/>
    <property type="match status" value="1"/>
</dbReference>
<dbReference type="InterPro" id="IPR000195">
    <property type="entry name" value="Rab-GAP-TBC_dom"/>
</dbReference>
<dbReference type="InterPro" id="IPR050302">
    <property type="entry name" value="Rab_GAP_TBC_domain"/>
</dbReference>
<evidence type="ECO:0000256" key="3">
    <source>
        <dbReference type="SAM" id="Coils"/>
    </source>
</evidence>
<keyword evidence="1" id="KW-0343">GTPase activation</keyword>
<dbReference type="AlphaFoldDB" id="A0A4P9ZU00"/>
<dbReference type="PANTHER" id="PTHR47219">
    <property type="entry name" value="RAB GTPASE-ACTIVATING PROTEIN 1-LIKE"/>
    <property type="match status" value="1"/>
</dbReference>
<sequence length="443" mass="51699">MALRSPNSGIDWDFWGSLINDYEGTVKRQSRLVSQQIQNGIPPALRGTLWQLMARSKNSSLEQQYIFLLEQSTPAEKQIQLDLPRTLPHEEYFKDPQGPGQESLFHVLKAYALFDPEVGYCQGIAFIVAPLLLNMPEEEAFCLLVRLMQAYDLRGHFTPSMEKLHLRLFQLEKLIEETLPMIHRHFIKEGVHTTMFASQWFMTLFAYRFPVGLVFRLFDLVFAEGIETLLKFALVLLRVHQNQILSMHFETLMEFLHTNLLDQYIEDPTELLREAAKVSCVNPKRLRSLAKEYDAVVSRQRAEENEVERLKRQLQQYERENRHLQGTLQQLNQEHCDLANLLVQVKLDCAQEKDRANQLMEDLAHLQGQLVRERERAEEGMQADMDTLARKNWELADRQEHLLAQCSDLADQLATAKMSYAESENDKAILQKKWDDLRKAMRM</sequence>
<dbReference type="PROSITE" id="PS50086">
    <property type="entry name" value="TBC_RABGAP"/>
    <property type="match status" value="1"/>
</dbReference>
<organism evidence="5 6">
    <name type="scientific">Dimargaris cristalligena</name>
    <dbReference type="NCBI Taxonomy" id="215637"/>
    <lineage>
        <taxon>Eukaryota</taxon>
        <taxon>Fungi</taxon>
        <taxon>Fungi incertae sedis</taxon>
        <taxon>Zoopagomycota</taxon>
        <taxon>Kickxellomycotina</taxon>
        <taxon>Dimargaritomycetes</taxon>
        <taxon>Dimargaritales</taxon>
        <taxon>Dimargaritaceae</taxon>
        <taxon>Dimargaris</taxon>
    </lineage>
</organism>
<keyword evidence="6" id="KW-1185">Reference proteome</keyword>
<dbReference type="Gene3D" id="1.10.8.270">
    <property type="entry name" value="putative rabgap domain of human tbc1 domain family member 14 like domains"/>
    <property type="match status" value="1"/>
</dbReference>
<proteinExistence type="predicted"/>
<dbReference type="EMBL" id="ML002728">
    <property type="protein sequence ID" value="RKP36050.1"/>
    <property type="molecule type" value="Genomic_DNA"/>
</dbReference>
<evidence type="ECO:0000256" key="1">
    <source>
        <dbReference type="ARBA" id="ARBA00022468"/>
    </source>
</evidence>
<keyword evidence="2 3" id="KW-0175">Coiled coil</keyword>
<dbReference type="FunFam" id="1.10.10.750:FF:000003">
    <property type="entry name" value="GTPase activating protein (Evi5)"/>
    <property type="match status" value="1"/>
</dbReference>
<evidence type="ECO:0000256" key="2">
    <source>
        <dbReference type="ARBA" id="ARBA00023054"/>
    </source>
</evidence>
<protein>
    <submittedName>
        <fullName evidence="5">Rab-GTPase-TBC domain-containing protein</fullName>
    </submittedName>
</protein>
<name>A0A4P9ZU00_9FUNG</name>
<dbReference type="STRING" id="215637.A0A4P9ZU00"/>
<dbReference type="PANTHER" id="PTHR47219:SF9">
    <property type="entry name" value="GTPASE ACTIVATING PROTEIN AND CENTROSOME-ASSOCIATED, ISOFORM B"/>
    <property type="match status" value="1"/>
</dbReference>
<dbReference type="SUPFAM" id="SSF47923">
    <property type="entry name" value="Ypt/Rab-GAP domain of gyp1p"/>
    <property type="match status" value="2"/>
</dbReference>
<dbReference type="Proteomes" id="UP000268162">
    <property type="component" value="Unassembled WGS sequence"/>
</dbReference>
<evidence type="ECO:0000313" key="6">
    <source>
        <dbReference type="Proteomes" id="UP000268162"/>
    </source>
</evidence>
<dbReference type="SMART" id="SM00164">
    <property type="entry name" value="TBC"/>
    <property type="match status" value="1"/>
</dbReference>
<dbReference type="GO" id="GO:0031267">
    <property type="term" value="F:small GTPase binding"/>
    <property type="evidence" value="ECO:0007669"/>
    <property type="project" value="TreeGrafter"/>
</dbReference>
<accession>A0A4P9ZU00</accession>
<dbReference type="Pfam" id="PF23436">
    <property type="entry name" value="RabGap-TBC_2"/>
    <property type="match status" value="1"/>
</dbReference>
<dbReference type="GO" id="GO:0005096">
    <property type="term" value="F:GTPase activator activity"/>
    <property type="evidence" value="ECO:0007669"/>
    <property type="project" value="UniProtKB-KW"/>
</dbReference>